<dbReference type="AlphaFoldDB" id="A0A177NDA2"/>
<dbReference type="RefSeq" id="WP_064040539.1">
    <property type="nucleotide sequence ID" value="NZ_LUUJ01000078.1"/>
</dbReference>
<evidence type="ECO:0000313" key="2">
    <source>
        <dbReference type="EMBL" id="OAI16027.1"/>
    </source>
</evidence>
<evidence type="ECO:0008006" key="4">
    <source>
        <dbReference type="Google" id="ProtNLM"/>
    </source>
</evidence>
<comment type="caution">
    <text evidence="2">The sequence shown here is derived from an EMBL/GenBank/DDBJ whole genome shotgun (WGS) entry which is preliminary data.</text>
</comment>
<dbReference type="Proteomes" id="UP000077857">
    <property type="component" value="Unassembled WGS sequence"/>
</dbReference>
<dbReference type="OrthoDB" id="5381041at2"/>
<proteinExistence type="predicted"/>
<name>A0A177NDA2_9GAMM</name>
<dbReference type="InterPro" id="IPR019619">
    <property type="entry name" value="DUF2490"/>
</dbReference>
<evidence type="ECO:0000313" key="3">
    <source>
        <dbReference type="Proteomes" id="UP000077857"/>
    </source>
</evidence>
<accession>A0A177NDA2</accession>
<organism evidence="2 3">
    <name type="scientific">Methylomonas koyamae</name>
    <dbReference type="NCBI Taxonomy" id="702114"/>
    <lineage>
        <taxon>Bacteria</taxon>
        <taxon>Pseudomonadati</taxon>
        <taxon>Pseudomonadota</taxon>
        <taxon>Gammaproteobacteria</taxon>
        <taxon>Methylococcales</taxon>
        <taxon>Methylococcaceae</taxon>
        <taxon>Methylomonas</taxon>
    </lineage>
</organism>
<feature type="signal peptide" evidence="1">
    <location>
        <begin position="1"/>
        <end position="24"/>
    </location>
</feature>
<protein>
    <recommendedName>
        <fullName evidence="4">DUF2490 domain-containing protein</fullName>
    </recommendedName>
</protein>
<keyword evidence="1" id="KW-0732">Signal</keyword>
<evidence type="ECO:0000256" key="1">
    <source>
        <dbReference type="SAM" id="SignalP"/>
    </source>
</evidence>
<feature type="chain" id="PRO_5008069008" description="DUF2490 domain-containing protein" evidence="1">
    <location>
        <begin position="25"/>
        <end position="239"/>
    </location>
</feature>
<sequence length="239" mass="27324">MTRIFYSGKVLKILLLFAFAAAGAAAHGGELAEDTGAWLQIVGEGSLKAVDPALAKGRVWLEGQSRFDGNWGHWYQGMVRSAVGYSLSDRATIWAGYTWLPTQNIGKPYIAQQDIWPAFRYILPTEIGTFTFRTMWETNFLRGDQVRERPRQMIKFMHPFDFEPRLSFIAWDEAFYRVNSTDWGGKSGFDQNRAFSGIGWNFDKNVRAELGYLNQYLDDANHRDAKMHHLGMASLFVNF</sequence>
<reference evidence="2 3" key="1">
    <citation type="submission" date="2016-03" db="EMBL/GenBank/DDBJ databases">
        <authorList>
            <person name="Ploux O."/>
        </authorList>
    </citation>
    <scope>NUCLEOTIDE SEQUENCE [LARGE SCALE GENOMIC DNA]</scope>
    <source>
        <strain evidence="2 3">R-45378</strain>
    </source>
</reference>
<dbReference type="Pfam" id="PF10677">
    <property type="entry name" value="DUF2490"/>
    <property type="match status" value="1"/>
</dbReference>
<gene>
    <name evidence="2" type="ORF">A1507_12475</name>
</gene>
<dbReference type="EMBL" id="LUUJ01000078">
    <property type="protein sequence ID" value="OAI16027.1"/>
    <property type="molecule type" value="Genomic_DNA"/>
</dbReference>